<protein>
    <submittedName>
        <fullName evidence="4">Transglutaminase</fullName>
    </submittedName>
</protein>
<gene>
    <name evidence="4" type="ORF">BL253_13475</name>
</gene>
<evidence type="ECO:0000259" key="3">
    <source>
        <dbReference type="SMART" id="SM00460"/>
    </source>
</evidence>
<comment type="caution">
    <text evidence="4">The sequence shown here is derived from an EMBL/GenBank/DDBJ whole genome shotgun (WGS) entry which is preliminary data.</text>
</comment>
<dbReference type="PANTHER" id="PTHR42736:SF1">
    <property type="entry name" value="PROTEIN-GLUTAMINE GAMMA-GLUTAMYLTRANSFERASE"/>
    <property type="match status" value="1"/>
</dbReference>
<dbReference type="EMBL" id="MOMC01000025">
    <property type="protein sequence ID" value="ONH30495.1"/>
    <property type="molecule type" value="Genomic_DNA"/>
</dbReference>
<dbReference type="InterPro" id="IPR021878">
    <property type="entry name" value="TgpA_N"/>
</dbReference>
<dbReference type="Pfam" id="PF01841">
    <property type="entry name" value="Transglut_core"/>
    <property type="match status" value="2"/>
</dbReference>
<feature type="region of interest" description="Disordered" evidence="1">
    <location>
        <begin position="569"/>
        <end position="639"/>
    </location>
</feature>
<dbReference type="SUPFAM" id="SSF54001">
    <property type="entry name" value="Cysteine proteinases"/>
    <property type="match status" value="2"/>
</dbReference>
<dbReference type="InterPro" id="IPR002931">
    <property type="entry name" value="Transglutaminase-like"/>
</dbReference>
<evidence type="ECO:0000256" key="1">
    <source>
        <dbReference type="SAM" id="MobiDB-lite"/>
    </source>
</evidence>
<dbReference type="SMART" id="SM00460">
    <property type="entry name" value="TGc"/>
    <property type="match status" value="2"/>
</dbReference>
<dbReference type="AlphaFoldDB" id="A0A1V2IBP2"/>
<feature type="region of interest" description="Disordered" evidence="1">
    <location>
        <begin position="922"/>
        <end position="965"/>
    </location>
</feature>
<dbReference type="OrthoDB" id="9804023at2"/>
<dbReference type="RefSeq" id="WP_076816955.1">
    <property type="nucleotide sequence ID" value="NZ_MOMC01000025.1"/>
</dbReference>
<feature type="compositionally biased region" description="Basic and acidic residues" evidence="1">
    <location>
        <begin position="1153"/>
        <end position="1163"/>
    </location>
</feature>
<feature type="transmembrane region" description="Helical" evidence="2">
    <location>
        <begin position="92"/>
        <end position="116"/>
    </location>
</feature>
<sequence>MTRPAMPAARQPGGASAGRRLTTLLSAGHSSAREQWVPTAVGAFASVMCALALTPLFRGLWWWFGPVLLAVLVVVGLAALGRRAGLGPSATIVLSLAGLLLTLTGLCTRAEAWLGFIPNGASLARLTELMSDGRSDMSRLAAPVPSRTGLVVLTVLGVALVALVVDLLAVTARRPTLAGLPLLGLFAVPAAVLPGGVGVVPFALGVLGFLALLMLDGRTVIGRWGRLVTTHGQGRSQLLLGGLAGRVAFGAVLLAVLVPVVTPSLNGNGLVNRDKGAAGGNGPGSSQTKVSPPMATLTQRLHDNPDRPVMTVLRPNDPDASLHLRQVALDDFDGSAFNMRQLEATTDDRIEHGLPRPPAGLTTSETVATISIRPGYPDVYLPVPGLPTSVKDLTGDWRLDRDTNTIFAAHANASGITYTVTAAVPTPTPEELTAAGPRPQDLGIDVTLPKSLDPRVAELARQIAQGRSTSYDKVRAIQDYFRGGTFTYDLNGAPTNKPAALVEFLFGSKRGYCEQFASAMTVLVRSLGIPARVAVGFVDGVRQADGSRLIRNGDAHAWPEVWLPGTGWIAFEPTPRSDGATPPPNYAPDPGQAPAGQGTSTPGQTQPATPAAGGDQPGATRSAGPGDEPQPANPEGRSTADLADTLRQTDLSAPRLSVRTANPAAFQFLRETALDTFDGQSFTSVRLPGADDTELAAGLPGPVAGVATTAVTATVAVHPGFRETELPVPGAPTSVTGLQGDWWLNKATSTLYAAVGTSAAGATYTVQAQIPAPTAAQRAAVGTVPAELAVDRELPATIDPRVASLARQVTANYRGSYDKANALERYLRGPAFTYDQDAVAGTLTDFLFGTKRGFCVDYATAMAALARSLDIPARVVTGFAFGVPQADGTLLYKDGNRHAWTEVWLPGTGWIGFNPTPVGDLRGLGDSTWAPGPDQHQSETGQQPAATATPGVDTGAGTGKADQQGGTGHAAHIALWVGIWLVVALAALGLLFAPAIARRVIRRRRLRVGPRAEAVTAGTAGDAPARASARVRAGWAELLDVSTDLGIPLRPSDSPRMVVARLSSYLSAGPEAEDDERVIAARAALNRIGWAEERVRYAPPGTPLGEGADTIGADVTTAIDTLLAVAPRSRRLVAQVAPPSVLRRLTRSGAYAADERAWQRRSADPASPPAAGPAPERESAEPPEPAGRS</sequence>
<organism evidence="4 5">
    <name type="scientific">Pseudofrankia asymbiotica</name>
    <dbReference type="NCBI Taxonomy" id="1834516"/>
    <lineage>
        <taxon>Bacteria</taxon>
        <taxon>Bacillati</taxon>
        <taxon>Actinomycetota</taxon>
        <taxon>Actinomycetes</taxon>
        <taxon>Frankiales</taxon>
        <taxon>Frankiaceae</taxon>
        <taxon>Pseudofrankia</taxon>
    </lineage>
</organism>
<dbReference type="Pfam" id="PF11992">
    <property type="entry name" value="TgpA_N"/>
    <property type="match status" value="2"/>
</dbReference>
<dbReference type="InterPro" id="IPR038765">
    <property type="entry name" value="Papain-like_cys_pep_sf"/>
</dbReference>
<reference evidence="5" key="1">
    <citation type="submission" date="2016-10" db="EMBL/GenBank/DDBJ databases">
        <title>Frankia sp. NRRL B-16386 Genome sequencing.</title>
        <authorList>
            <person name="Ghodhbane-Gtari F."/>
            <person name="Swanson E."/>
            <person name="Gueddou A."/>
            <person name="Hezbri K."/>
            <person name="Ktari K."/>
            <person name="Nouioui I."/>
            <person name="Morris K."/>
            <person name="Simpson S."/>
            <person name="Abebe-Akele F."/>
            <person name="Thomas K."/>
            <person name="Gtari M."/>
            <person name="Tisa L.S."/>
        </authorList>
    </citation>
    <scope>NUCLEOTIDE SEQUENCE [LARGE SCALE GENOMIC DNA]</scope>
    <source>
        <strain evidence="5">NRRL B-16386</strain>
    </source>
</reference>
<evidence type="ECO:0000256" key="2">
    <source>
        <dbReference type="SAM" id="Phobius"/>
    </source>
</evidence>
<keyword evidence="2" id="KW-1133">Transmembrane helix</keyword>
<feature type="transmembrane region" description="Helical" evidence="2">
    <location>
        <begin position="60"/>
        <end position="80"/>
    </location>
</feature>
<feature type="region of interest" description="Disordered" evidence="1">
    <location>
        <begin position="270"/>
        <end position="293"/>
    </location>
</feature>
<feature type="domain" description="Transglutaminase-like" evidence="3">
    <location>
        <begin position="847"/>
        <end position="917"/>
    </location>
</feature>
<keyword evidence="5" id="KW-1185">Reference proteome</keyword>
<feature type="region of interest" description="Disordered" evidence="1">
    <location>
        <begin position="1153"/>
        <end position="1189"/>
    </location>
</feature>
<keyword evidence="2" id="KW-0812">Transmembrane</keyword>
<feature type="domain" description="Transglutaminase-like" evidence="3">
    <location>
        <begin position="505"/>
        <end position="575"/>
    </location>
</feature>
<feature type="transmembrane region" description="Helical" evidence="2">
    <location>
        <begin position="238"/>
        <end position="261"/>
    </location>
</feature>
<evidence type="ECO:0000313" key="5">
    <source>
        <dbReference type="Proteomes" id="UP000188929"/>
    </source>
</evidence>
<keyword evidence="2" id="KW-0472">Membrane</keyword>
<dbReference type="InterPro" id="IPR052901">
    <property type="entry name" value="Bact_TGase-like"/>
</dbReference>
<name>A0A1V2IBP2_9ACTN</name>
<feature type="transmembrane region" description="Helical" evidence="2">
    <location>
        <begin position="199"/>
        <end position="217"/>
    </location>
</feature>
<feature type="transmembrane region" description="Helical" evidence="2">
    <location>
        <begin position="973"/>
        <end position="997"/>
    </location>
</feature>
<accession>A0A1V2IBP2</accession>
<dbReference type="PANTHER" id="PTHR42736">
    <property type="entry name" value="PROTEIN-GLUTAMINE GAMMA-GLUTAMYLTRANSFERASE"/>
    <property type="match status" value="1"/>
</dbReference>
<proteinExistence type="predicted"/>
<feature type="transmembrane region" description="Helical" evidence="2">
    <location>
        <begin position="149"/>
        <end position="169"/>
    </location>
</feature>
<dbReference type="Proteomes" id="UP000188929">
    <property type="component" value="Unassembled WGS sequence"/>
</dbReference>
<feature type="compositionally biased region" description="Polar residues" evidence="1">
    <location>
        <begin position="597"/>
        <end position="608"/>
    </location>
</feature>
<evidence type="ECO:0000313" key="4">
    <source>
        <dbReference type="EMBL" id="ONH30495.1"/>
    </source>
</evidence>
<dbReference type="Gene3D" id="3.10.620.30">
    <property type="match status" value="2"/>
</dbReference>
<dbReference type="STRING" id="1834516.BL253_13475"/>